<dbReference type="AlphaFoldDB" id="A0A7V7GRK0"/>
<dbReference type="Proteomes" id="UP000448762">
    <property type="component" value="Unassembled WGS sequence"/>
</dbReference>
<protein>
    <recommendedName>
        <fullName evidence="3">Endo-1,4-beta-xylanase</fullName>
    </recommendedName>
</protein>
<dbReference type="Gene3D" id="3.40.50.1820">
    <property type="entry name" value="alpha/beta hydrolase"/>
    <property type="match status" value="1"/>
</dbReference>
<dbReference type="EMBL" id="QOVC01000001">
    <property type="protein sequence ID" value="KAA0692810.1"/>
    <property type="molecule type" value="Genomic_DNA"/>
</dbReference>
<proteinExistence type="predicted"/>
<evidence type="ECO:0000313" key="1">
    <source>
        <dbReference type="EMBL" id="KAA0692810.1"/>
    </source>
</evidence>
<dbReference type="SUPFAM" id="SSF53474">
    <property type="entry name" value="alpha/beta-Hydrolases"/>
    <property type="match status" value="1"/>
</dbReference>
<dbReference type="InterPro" id="IPR029058">
    <property type="entry name" value="AB_hydrolase_fold"/>
</dbReference>
<reference evidence="1 2" key="1">
    <citation type="submission" date="2018-07" db="EMBL/GenBank/DDBJ databases">
        <title>High quality draft genome sequencing of Enterococcus faecium exhibiting probiotic potential isolated from mucus of freshwater fish.</title>
        <authorList>
            <person name="El-Jeni R."/>
            <person name="Ghedira K."/>
            <person name="Abdelhak S."/>
            <person name="El-Bour M."/>
            <person name="Bouhaouala-Zahar B."/>
        </authorList>
    </citation>
    <scope>NUCLEOTIDE SEQUENCE [LARGE SCALE GENOMIC DNA]</scope>
    <source>
        <strain evidence="1 2">R.A73</strain>
    </source>
</reference>
<evidence type="ECO:0000313" key="2">
    <source>
        <dbReference type="Proteomes" id="UP000448762"/>
    </source>
</evidence>
<dbReference type="Pfam" id="PF00756">
    <property type="entry name" value="Esterase"/>
    <property type="match status" value="1"/>
</dbReference>
<dbReference type="InterPro" id="IPR000801">
    <property type="entry name" value="Esterase-like"/>
</dbReference>
<dbReference type="PANTHER" id="PTHR48098">
    <property type="entry name" value="ENTEROCHELIN ESTERASE-RELATED"/>
    <property type="match status" value="1"/>
</dbReference>
<comment type="caution">
    <text evidence="1">The sequence shown here is derived from an EMBL/GenBank/DDBJ whole genome shotgun (WGS) entry which is preliminary data.</text>
</comment>
<dbReference type="RefSeq" id="WP_104880824.1">
    <property type="nucleotide sequence ID" value="NZ_CAMRPW010000018.1"/>
</dbReference>
<dbReference type="InterPro" id="IPR050583">
    <property type="entry name" value="Mycobacterial_A85_antigen"/>
</dbReference>
<gene>
    <name evidence="1" type="ORF">DTX73_00810</name>
</gene>
<sequence>MKGGLMKKIVFLLLGIVAVLVIAGGLFFNTQNESQISEPQETKTERESGIDKAMPEDYQNMAEKSKRGIVEAITYETDFENKNYEKRALVYLPVGYQDSREKYDVLYLIHGWSMRQEDFLQGSSVDEIPLWQRMLDHLIADEKIAPMIVVAPTYYPDREMITNNWNDDDSLNERFADSEILELMPLVAENYRTYAKSGDLNDIKAARDHQAFGGFSMGGITTWYAFQHNLAYFRYFMPMAGPNYGTAETMTAAITENGFTGDDFLICASVGERDGTKSSMAQSIAELREEPDFNEYNLVYFEAYGGHDEESFVAQSFSTLQTFFRKE</sequence>
<name>A0A7V7GRK0_ENTFC</name>
<evidence type="ECO:0008006" key="3">
    <source>
        <dbReference type="Google" id="ProtNLM"/>
    </source>
</evidence>
<organism evidence="1 2">
    <name type="scientific">Enterococcus faecium</name>
    <name type="common">Streptococcus faecium</name>
    <dbReference type="NCBI Taxonomy" id="1352"/>
    <lineage>
        <taxon>Bacteria</taxon>
        <taxon>Bacillati</taxon>
        <taxon>Bacillota</taxon>
        <taxon>Bacilli</taxon>
        <taxon>Lactobacillales</taxon>
        <taxon>Enterococcaceae</taxon>
        <taxon>Enterococcus</taxon>
    </lineage>
</organism>
<accession>A0A7V7GRK0</accession>